<accession>A0ABP0SKR2</accession>
<evidence type="ECO:0008006" key="5">
    <source>
        <dbReference type="Google" id="ProtNLM"/>
    </source>
</evidence>
<comment type="caution">
    <text evidence="3">The sequence shown here is derived from an EMBL/GenBank/DDBJ whole genome shotgun (WGS) entry which is preliminary data.</text>
</comment>
<keyword evidence="1" id="KW-0489">Methyltransferase</keyword>
<protein>
    <recommendedName>
        <fullName evidence="5">DNA (cytosine-5-)-methyltransferase</fullName>
    </recommendedName>
</protein>
<dbReference type="Pfam" id="PF00145">
    <property type="entry name" value="DNA_methylase"/>
    <property type="match status" value="1"/>
</dbReference>
<proteinExistence type="predicted"/>
<name>A0ABP0SKR2_9DINO</name>
<evidence type="ECO:0000313" key="4">
    <source>
        <dbReference type="Proteomes" id="UP001642484"/>
    </source>
</evidence>
<sequence>KPRFQQKCSTQTALALSQEYTKRVQNFLKDWVPGLLWGPEQIKEDLDKRDIGYAGEEVGKVEKLSKVQILPSLPPQGRGGSVRLVDWVSASTRRLLEDPRLSEVEDLGQEIPRLQGRVHIAPGEQLGVASLLVERGICGWYPESEVFRFRGTAVKNGMFGVVKPGKSINGLETLRVIMNLIPSNSLHSIIPGAVHRLPTIAQWTSICLGEGEKIEVSQADITSAFYLFELPTAWHRRLAFNIDCLGSELGEGFQEDVKYTLCAKVLPMGWNSAVGVMEEAAENLLRDIGLPERQSINRVQLLPAGFVEKMSQEDVEGSPFWHIYLDNYASGQRVRGEVECSLGGELHTKAEEGWNARGILTAPQKSVHRATVTTELGAYVQGERGWIGVDPNRLEKTLKLSIDASMTAGAVGLSEKVSNRGRDFLYYAENEEAQGVRIPVLLISLFDGIGGAARSYNVAGARPALYVSIEIHKASKRVVSRRWPEAVSFEDVKKVGPEQIREWIARAGDIKAIHVWGGFPCKDLSGAKAGRLNLQGEHSSLFYQMKRIWKEVQRAAPGLET</sequence>
<dbReference type="InterPro" id="IPR029063">
    <property type="entry name" value="SAM-dependent_MTases_sf"/>
</dbReference>
<dbReference type="SUPFAM" id="SSF53335">
    <property type="entry name" value="S-adenosyl-L-methionine-dependent methyltransferases"/>
    <property type="match status" value="1"/>
</dbReference>
<feature type="non-terminal residue" evidence="3">
    <location>
        <position position="1"/>
    </location>
</feature>
<dbReference type="Proteomes" id="UP001642484">
    <property type="component" value="Unassembled WGS sequence"/>
</dbReference>
<gene>
    <name evidence="3" type="ORF">CCMP2556_LOCUS52327</name>
</gene>
<evidence type="ECO:0000256" key="2">
    <source>
        <dbReference type="ARBA" id="ARBA00022679"/>
    </source>
</evidence>
<dbReference type="Gene3D" id="3.40.50.150">
    <property type="entry name" value="Vaccinia Virus protein VP39"/>
    <property type="match status" value="1"/>
</dbReference>
<evidence type="ECO:0000256" key="1">
    <source>
        <dbReference type="ARBA" id="ARBA00022603"/>
    </source>
</evidence>
<dbReference type="EMBL" id="CAXAMN010027804">
    <property type="protein sequence ID" value="CAK9112990.1"/>
    <property type="molecule type" value="Genomic_DNA"/>
</dbReference>
<keyword evidence="2" id="KW-0808">Transferase</keyword>
<reference evidence="3 4" key="1">
    <citation type="submission" date="2024-02" db="EMBL/GenBank/DDBJ databases">
        <authorList>
            <person name="Chen Y."/>
            <person name="Shah S."/>
            <person name="Dougan E. K."/>
            <person name="Thang M."/>
            <person name="Chan C."/>
        </authorList>
    </citation>
    <scope>NUCLEOTIDE SEQUENCE [LARGE SCALE GENOMIC DNA]</scope>
</reference>
<organism evidence="3 4">
    <name type="scientific">Durusdinium trenchii</name>
    <dbReference type="NCBI Taxonomy" id="1381693"/>
    <lineage>
        <taxon>Eukaryota</taxon>
        <taxon>Sar</taxon>
        <taxon>Alveolata</taxon>
        <taxon>Dinophyceae</taxon>
        <taxon>Suessiales</taxon>
        <taxon>Symbiodiniaceae</taxon>
        <taxon>Durusdinium</taxon>
    </lineage>
</organism>
<evidence type="ECO:0000313" key="3">
    <source>
        <dbReference type="EMBL" id="CAK9112990.1"/>
    </source>
</evidence>
<dbReference type="InterPro" id="IPR001525">
    <property type="entry name" value="C5_MeTfrase"/>
</dbReference>
<keyword evidence="4" id="KW-1185">Reference proteome</keyword>